<organism evidence="1 2">
    <name type="scientific">Coprinopsis marcescibilis</name>
    <name type="common">Agaric fungus</name>
    <name type="synonym">Psathyrella marcescibilis</name>
    <dbReference type="NCBI Taxonomy" id="230819"/>
    <lineage>
        <taxon>Eukaryota</taxon>
        <taxon>Fungi</taxon>
        <taxon>Dikarya</taxon>
        <taxon>Basidiomycota</taxon>
        <taxon>Agaricomycotina</taxon>
        <taxon>Agaricomycetes</taxon>
        <taxon>Agaricomycetidae</taxon>
        <taxon>Agaricales</taxon>
        <taxon>Agaricineae</taxon>
        <taxon>Psathyrellaceae</taxon>
        <taxon>Coprinopsis</taxon>
    </lineage>
</organism>
<protein>
    <submittedName>
        <fullName evidence="1">Uncharacterized protein</fullName>
    </submittedName>
</protein>
<accession>A0A5C3KR30</accession>
<evidence type="ECO:0000313" key="1">
    <source>
        <dbReference type="EMBL" id="TFK23049.1"/>
    </source>
</evidence>
<dbReference type="OrthoDB" id="3213671at2759"/>
<dbReference type="Proteomes" id="UP000307440">
    <property type="component" value="Unassembled WGS sequence"/>
</dbReference>
<reference evidence="1 2" key="1">
    <citation type="journal article" date="2019" name="Nat. Ecol. Evol.">
        <title>Megaphylogeny resolves global patterns of mushroom evolution.</title>
        <authorList>
            <person name="Varga T."/>
            <person name="Krizsan K."/>
            <person name="Foldi C."/>
            <person name="Dima B."/>
            <person name="Sanchez-Garcia M."/>
            <person name="Sanchez-Ramirez S."/>
            <person name="Szollosi G.J."/>
            <person name="Szarkandi J.G."/>
            <person name="Papp V."/>
            <person name="Albert L."/>
            <person name="Andreopoulos W."/>
            <person name="Angelini C."/>
            <person name="Antonin V."/>
            <person name="Barry K.W."/>
            <person name="Bougher N.L."/>
            <person name="Buchanan P."/>
            <person name="Buyck B."/>
            <person name="Bense V."/>
            <person name="Catcheside P."/>
            <person name="Chovatia M."/>
            <person name="Cooper J."/>
            <person name="Damon W."/>
            <person name="Desjardin D."/>
            <person name="Finy P."/>
            <person name="Geml J."/>
            <person name="Haridas S."/>
            <person name="Hughes K."/>
            <person name="Justo A."/>
            <person name="Karasinski D."/>
            <person name="Kautmanova I."/>
            <person name="Kiss B."/>
            <person name="Kocsube S."/>
            <person name="Kotiranta H."/>
            <person name="LaButti K.M."/>
            <person name="Lechner B.E."/>
            <person name="Liimatainen K."/>
            <person name="Lipzen A."/>
            <person name="Lukacs Z."/>
            <person name="Mihaltcheva S."/>
            <person name="Morgado L.N."/>
            <person name="Niskanen T."/>
            <person name="Noordeloos M.E."/>
            <person name="Ohm R.A."/>
            <person name="Ortiz-Santana B."/>
            <person name="Ovrebo C."/>
            <person name="Racz N."/>
            <person name="Riley R."/>
            <person name="Savchenko A."/>
            <person name="Shiryaev A."/>
            <person name="Soop K."/>
            <person name="Spirin V."/>
            <person name="Szebenyi C."/>
            <person name="Tomsovsky M."/>
            <person name="Tulloss R.E."/>
            <person name="Uehling J."/>
            <person name="Grigoriev I.V."/>
            <person name="Vagvolgyi C."/>
            <person name="Papp T."/>
            <person name="Martin F.M."/>
            <person name="Miettinen O."/>
            <person name="Hibbett D.S."/>
            <person name="Nagy L.G."/>
        </authorList>
    </citation>
    <scope>NUCLEOTIDE SEQUENCE [LARGE SCALE GENOMIC DNA]</scope>
    <source>
        <strain evidence="1 2">CBS 121175</strain>
    </source>
</reference>
<dbReference type="EMBL" id="ML210226">
    <property type="protein sequence ID" value="TFK23049.1"/>
    <property type="molecule type" value="Genomic_DNA"/>
</dbReference>
<gene>
    <name evidence="1" type="ORF">FA15DRAFT_556967</name>
</gene>
<evidence type="ECO:0000313" key="2">
    <source>
        <dbReference type="Proteomes" id="UP000307440"/>
    </source>
</evidence>
<dbReference type="AlphaFoldDB" id="A0A5C3KR30"/>
<proteinExistence type="predicted"/>
<sequence length="60" mass="6843">MANLIRSVKTGNQWTLNELDSYNIHLECQETLDFFGVSVLPDPAVDPELLQHLKADDMQQ</sequence>
<name>A0A5C3KR30_COPMA</name>
<keyword evidence="2" id="KW-1185">Reference proteome</keyword>
<feature type="non-terminal residue" evidence="1">
    <location>
        <position position="60"/>
    </location>
</feature>